<accession>A0A9X1SCM5</accession>
<protein>
    <recommendedName>
        <fullName evidence="5">Putative pre-16S rRNA nuclease</fullName>
        <ecNumber evidence="5">3.1.-.-</ecNumber>
    </recommendedName>
</protein>
<evidence type="ECO:0000256" key="3">
    <source>
        <dbReference type="ARBA" id="ARBA00022722"/>
    </source>
</evidence>
<comment type="caution">
    <text evidence="8">The sequence shown here is derived from an EMBL/GenBank/DDBJ whole genome shotgun (WGS) entry which is preliminary data.</text>
</comment>
<dbReference type="PANTHER" id="PTHR33317">
    <property type="entry name" value="POLYNUCLEOTIDYL TRANSFERASE, RIBONUCLEASE H-LIKE SUPERFAMILY PROTEIN"/>
    <property type="match status" value="1"/>
</dbReference>
<dbReference type="InterPro" id="IPR005227">
    <property type="entry name" value="YqgF"/>
</dbReference>
<keyword evidence="1 5" id="KW-0963">Cytoplasm</keyword>
<dbReference type="HAMAP" id="MF_00651">
    <property type="entry name" value="Nuclease_YqgF"/>
    <property type="match status" value="1"/>
</dbReference>
<dbReference type="SMART" id="SM00732">
    <property type="entry name" value="YqgFc"/>
    <property type="match status" value="1"/>
</dbReference>
<dbReference type="AlphaFoldDB" id="A0A9X1SCM5"/>
<comment type="subcellular location">
    <subcellularLocation>
        <location evidence="5">Cytoplasm</location>
    </subcellularLocation>
</comment>
<evidence type="ECO:0000256" key="6">
    <source>
        <dbReference type="SAM" id="MobiDB-lite"/>
    </source>
</evidence>
<keyword evidence="2 5" id="KW-0690">Ribosome biogenesis</keyword>
<evidence type="ECO:0000256" key="5">
    <source>
        <dbReference type="HAMAP-Rule" id="MF_00651"/>
    </source>
</evidence>
<gene>
    <name evidence="8" type="primary">ruvX</name>
    <name evidence="8" type="ORF">LJ757_08555</name>
</gene>
<feature type="domain" description="YqgF/RNase H-like" evidence="7">
    <location>
        <begin position="7"/>
        <end position="113"/>
    </location>
</feature>
<reference evidence="8" key="1">
    <citation type="submission" date="2021-10" db="EMBL/GenBank/DDBJ databases">
        <title>Novel species in genus Arthrobacter.</title>
        <authorList>
            <person name="Liu Y."/>
        </authorList>
    </citation>
    <scope>NUCLEOTIDE SEQUENCE</scope>
    <source>
        <strain evidence="8">Zg-Y453</strain>
    </source>
</reference>
<evidence type="ECO:0000256" key="4">
    <source>
        <dbReference type="ARBA" id="ARBA00022801"/>
    </source>
</evidence>
<comment type="similarity">
    <text evidence="5">Belongs to the YqgF HJR family.</text>
</comment>
<dbReference type="GO" id="GO:0000967">
    <property type="term" value="P:rRNA 5'-end processing"/>
    <property type="evidence" value="ECO:0007669"/>
    <property type="project" value="UniProtKB-UniRule"/>
</dbReference>
<comment type="function">
    <text evidence="5">Could be a nuclease involved in processing of the 5'-end of pre-16S rRNA.</text>
</comment>
<dbReference type="GO" id="GO:0016788">
    <property type="term" value="F:hydrolase activity, acting on ester bonds"/>
    <property type="evidence" value="ECO:0007669"/>
    <property type="project" value="UniProtKB-UniRule"/>
</dbReference>
<dbReference type="NCBIfam" id="TIGR00250">
    <property type="entry name" value="RNAse_H_YqgF"/>
    <property type="match status" value="1"/>
</dbReference>
<dbReference type="InterPro" id="IPR012337">
    <property type="entry name" value="RNaseH-like_sf"/>
</dbReference>
<dbReference type="EMBL" id="JAJFZV010000007">
    <property type="protein sequence ID" value="MCC3297851.1"/>
    <property type="molecule type" value="Genomic_DNA"/>
</dbReference>
<dbReference type="EC" id="3.1.-.-" evidence="5"/>
<dbReference type="PANTHER" id="PTHR33317:SF4">
    <property type="entry name" value="POLYNUCLEOTIDYL TRANSFERASE, RIBONUCLEASE H-LIKE SUPERFAMILY PROTEIN"/>
    <property type="match status" value="1"/>
</dbReference>
<feature type="compositionally biased region" description="Basic and acidic residues" evidence="6">
    <location>
        <begin position="179"/>
        <end position="189"/>
    </location>
</feature>
<keyword evidence="9" id="KW-1185">Reference proteome</keyword>
<dbReference type="InterPro" id="IPR037027">
    <property type="entry name" value="YqgF/RNaseH-like_dom_sf"/>
</dbReference>
<proteinExistence type="inferred from homology"/>
<sequence>MSAYPRGRKLGVDVGLARVGVASCDPDGVLATPVRTLKRDAKKNSDVRVLVREAAEQEAVQVFVGLPQSMRGTETASTQMAREYAKVLAEALGRAGLDVPVRLIDERLSTVSAHRSLREAGLETRNHRRVVDQVAAVGILQQAIDMQRSLGRDVGVPVITGRSEQLDAPAPNEEQTISEDIRPESDSAS</sequence>
<keyword evidence="4 5" id="KW-0378">Hydrolase</keyword>
<dbReference type="SUPFAM" id="SSF53098">
    <property type="entry name" value="Ribonuclease H-like"/>
    <property type="match status" value="1"/>
</dbReference>
<feature type="region of interest" description="Disordered" evidence="6">
    <location>
        <begin position="161"/>
        <end position="189"/>
    </location>
</feature>
<dbReference type="Proteomes" id="UP001139158">
    <property type="component" value="Unassembled WGS sequence"/>
</dbReference>
<dbReference type="RefSeq" id="WP_227895723.1">
    <property type="nucleotide sequence ID" value="NZ_CP099466.1"/>
</dbReference>
<dbReference type="InterPro" id="IPR006641">
    <property type="entry name" value="YqgF/RNaseH-like_dom"/>
</dbReference>
<evidence type="ECO:0000313" key="9">
    <source>
        <dbReference type="Proteomes" id="UP001139158"/>
    </source>
</evidence>
<dbReference type="GO" id="GO:0005829">
    <property type="term" value="C:cytosol"/>
    <property type="evidence" value="ECO:0007669"/>
    <property type="project" value="TreeGrafter"/>
</dbReference>
<dbReference type="CDD" id="cd16964">
    <property type="entry name" value="YqgF"/>
    <property type="match status" value="1"/>
</dbReference>
<dbReference type="Gene3D" id="3.30.420.140">
    <property type="entry name" value="YqgF/RNase H-like domain"/>
    <property type="match status" value="1"/>
</dbReference>
<evidence type="ECO:0000259" key="7">
    <source>
        <dbReference type="SMART" id="SM00732"/>
    </source>
</evidence>
<evidence type="ECO:0000313" key="8">
    <source>
        <dbReference type="EMBL" id="MCC3297851.1"/>
    </source>
</evidence>
<dbReference type="Pfam" id="PF03652">
    <property type="entry name" value="RuvX"/>
    <property type="match status" value="1"/>
</dbReference>
<organism evidence="8 9">
    <name type="scientific">Arthrobacter caoxuetaonis</name>
    <dbReference type="NCBI Taxonomy" id="2886935"/>
    <lineage>
        <taxon>Bacteria</taxon>
        <taxon>Bacillati</taxon>
        <taxon>Actinomycetota</taxon>
        <taxon>Actinomycetes</taxon>
        <taxon>Micrococcales</taxon>
        <taxon>Micrococcaceae</taxon>
        <taxon>Arthrobacter</taxon>
    </lineage>
</organism>
<dbReference type="GO" id="GO:0004518">
    <property type="term" value="F:nuclease activity"/>
    <property type="evidence" value="ECO:0007669"/>
    <property type="project" value="UniProtKB-KW"/>
</dbReference>
<evidence type="ECO:0000256" key="1">
    <source>
        <dbReference type="ARBA" id="ARBA00022490"/>
    </source>
</evidence>
<name>A0A9X1SCM5_9MICC</name>
<keyword evidence="3 5" id="KW-0540">Nuclease</keyword>
<evidence type="ECO:0000256" key="2">
    <source>
        <dbReference type="ARBA" id="ARBA00022517"/>
    </source>
</evidence>